<dbReference type="InterPro" id="IPR050725">
    <property type="entry name" value="CysQ/Inositol_MonoPase"/>
</dbReference>
<accession>A0A7H0LNZ4</accession>
<reference evidence="7 8" key="1">
    <citation type="submission" date="2020-09" db="EMBL/GenBank/DDBJ databases">
        <title>Sphingomonas sp., a new species isolated from pork steak.</title>
        <authorList>
            <person name="Heidler von Heilborn D."/>
        </authorList>
    </citation>
    <scope>NUCLEOTIDE SEQUENCE [LARGE SCALE GENOMIC DNA]</scope>
    <source>
        <strain evidence="8">S8-3T</strain>
    </source>
</reference>
<keyword evidence="3 6" id="KW-0460">Magnesium</keyword>
<feature type="binding site" evidence="6">
    <location>
        <position position="88"/>
    </location>
    <ligand>
        <name>Mg(2+)</name>
        <dbReference type="ChEBI" id="CHEBI:18420"/>
        <label>1</label>
        <note>catalytic</note>
    </ligand>
</feature>
<feature type="binding site" evidence="6">
    <location>
        <position position="91"/>
    </location>
    <ligand>
        <name>Mg(2+)</name>
        <dbReference type="ChEBI" id="CHEBI:18420"/>
        <label>1</label>
        <note>catalytic</note>
    </ligand>
</feature>
<name>A0A7H0LNZ4_9SPHN</name>
<dbReference type="Pfam" id="PF00459">
    <property type="entry name" value="Inositol_P"/>
    <property type="match status" value="2"/>
</dbReference>
<feature type="binding site" evidence="6">
    <location>
        <position position="200"/>
    </location>
    <ligand>
        <name>Mg(2+)</name>
        <dbReference type="ChEBI" id="CHEBI:18420"/>
        <label>1</label>
        <note>catalytic</note>
    </ligand>
</feature>
<dbReference type="Proteomes" id="UP000516148">
    <property type="component" value="Chromosome"/>
</dbReference>
<dbReference type="PRINTS" id="PR00377">
    <property type="entry name" value="IMPHPHTASES"/>
</dbReference>
<dbReference type="InterPro" id="IPR020583">
    <property type="entry name" value="Inositol_monoP_metal-BS"/>
</dbReference>
<dbReference type="InterPro" id="IPR000760">
    <property type="entry name" value="Inositol_monophosphatase-like"/>
</dbReference>
<dbReference type="Gene3D" id="3.30.540.10">
    <property type="entry name" value="Fructose-1,6-Bisphosphatase, subunit A, domain 1"/>
    <property type="match status" value="1"/>
</dbReference>
<sequence>MESGPLTQTLQTDAELARAVALEAGDLLRTLCATGDCSGATLGKRGDERANAAIIAHLRTARPDDFILSEEAADDRARCSARRVWVVDPLDGTREFSEERDDWAVHIGLAIDGVPVTGAVALPAAHKVFVTDDTPPEYPPLGTRPRMVVSRSRPPEIALAVAAALDAEMIPMGSAGAKAMAVVEGRADIYLHAGGQYEWDNCAPVAVALAAGLHASRIDGSALVYNCVDPLLPDLLICREELADRVLAAIRDAGQSPGG</sequence>
<feature type="binding site" evidence="6">
    <location>
        <position position="90"/>
    </location>
    <ligand>
        <name>Mg(2+)</name>
        <dbReference type="ChEBI" id="CHEBI:18420"/>
        <label>2</label>
    </ligand>
</feature>
<evidence type="ECO:0000256" key="2">
    <source>
        <dbReference type="ARBA" id="ARBA00022723"/>
    </source>
</evidence>
<keyword evidence="8" id="KW-1185">Reference proteome</keyword>
<dbReference type="PROSITE" id="PS00629">
    <property type="entry name" value="IMP_1"/>
    <property type="match status" value="1"/>
</dbReference>
<gene>
    <name evidence="7" type="ORF">H3Z74_09775</name>
</gene>
<dbReference type="EMBL" id="CP061038">
    <property type="protein sequence ID" value="QNQ11397.1"/>
    <property type="molecule type" value="Genomic_DNA"/>
</dbReference>
<evidence type="ECO:0000256" key="1">
    <source>
        <dbReference type="ARBA" id="ARBA00001625"/>
    </source>
</evidence>
<dbReference type="KEGG" id="spap:H3Z74_09775"/>
<dbReference type="PANTHER" id="PTHR43028:SF5">
    <property type="entry name" value="3'(2'),5'-BISPHOSPHATE NUCLEOTIDASE 1"/>
    <property type="match status" value="1"/>
</dbReference>
<feature type="binding site" evidence="6">
    <location>
        <position position="70"/>
    </location>
    <ligand>
        <name>Mg(2+)</name>
        <dbReference type="ChEBI" id="CHEBI:18420"/>
        <label>1</label>
        <note>catalytic</note>
    </ligand>
</feature>
<dbReference type="GO" id="GO:0000103">
    <property type="term" value="P:sulfate assimilation"/>
    <property type="evidence" value="ECO:0007669"/>
    <property type="project" value="TreeGrafter"/>
</dbReference>
<dbReference type="Gene3D" id="3.40.190.80">
    <property type="match status" value="1"/>
</dbReference>
<evidence type="ECO:0000313" key="8">
    <source>
        <dbReference type="Proteomes" id="UP000516148"/>
    </source>
</evidence>
<evidence type="ECO:0000256" key="6">
    <source>
        <dbReference type="PIRSR" id="PIRSR600760-2"/>
    </source>
</evidence>
<proteinExistence type="predicted"/>
<organism evidence="7 8">
    <name type="scientific">Sphingomonas alpina</name>
    <dbReference type="NCBI Taxonomy" id="653931"/>
    <lineage>
        <taxon>Bacteria</taxon>
        <taxon>Pseudomonadati</taxon>
        <taxon>Pseudomonadota</taxon>
        <taxon>Alphaproteobacteria</taxon>
        <taxon>Sphingomonadales</taxon>
        <taxon>Sphingomonadaceae</taxon>
        <taxon>Sphingomonas</taxon>
    </lineage>
</organism>
<dbReference type="SUPFAM" id="SSF56655">
    <property type="entry name" value="Carbohydrate phosphatase"/>
    <property type="match status" value="1"/>
</dbReference>
<evidence type="ECO:0000256" key="4">
    <source>
        <dbReference type="ARBA" id="ARBA00041694"/>
    </source>
</evidence>
<comment type="cofactor">
    <cofactor evidence="6">
        <name>Mg(2+)</name>
        <dbReference type="ChEBI" id="CHEBI:18420"/>
    </cofactor>
</comment>
<dbReference type="GO" id="GO:0046872">
    <property type="term" value="F:metal ion binding"/>
    <property type="evidence" value="ECO:0007669"/>
    <property type="project" value="UniProtKB-KW"/>
</dbReference>
<dbReference type="CDD" id="cd01638">
    <property type="entry name" value="CysQ"/>
    <property type="match status" value="1"/>
</dbReference>
<dbReference type="GO" id="GO:0050427">
    <property type="term" value="P:3'-phosphoadenosine 5'-phosphosulfate metabolic process"/>
    <property type="evidence" value="ECO:0007669"/>
    <property type="project" value="TreeGrafter"/>
</dbReference>
<keyword evidence="2 6" id="KW-0479">Metal-binding</keyword>
<evidence type="ECO:0000313" key="7">
    <source>
        <dbReference type="EMBL" id="QNQ11397.1"/>
    </source>
</evidence>
<protein>
    <recommendedName>
        <fullName evidence="4">3'(2'),5-bisphosphonucleoside 3'(2')-phosphohydrolase</fullName>
    </recommendedName>
    <alternativeName>
        <fullName evidence="5">DPNPase</fullName>
    </alternativeName>
</protein>
<dbReference type="AlphaFoldDB" id="A0A7H0LNZ4"/>
<dbReference type="GO" id="GO:0008441">
    <property type="term" value="F:3'(2'),5'-bisphosphate nucleotidase activity"/>
    <property type="evidence" value="ECO:0007669"/>
    <property type="project" value="UniProtKB-EC"/>
</dbReference>
<dbReference type="PANTHER" id="PTHR43028">
    <property type="entry name" value="3'(2'),5'-BISPHOSPHATE NUCLEOTIDASE 1"/>
    <property type="match status" value="1"/>
</dbReference>
<comment type="catalytic activity">
    <reaction evidence="1">
        <text>adenosine 3',5'-bisphosphate + H2O = AMP + phosphate</text>
        <dbReference type="Rhea" id="RHEA:10040"/>
        <dbReference type="ChEBI" id="CHEBI:15377"/>
        <dbReference type="ChEBI" id="CHEBI:43474"/>
        <dbReference type="ChEBI" id="CHEBI:58343"/>
        <dbReference type="ChEBI" id="CHEBI:456215"/>
        <dbReference type="EC" id="3.1.3.7"/>
    </reaction>
</comment>
<evidence type="ECO:0000256" key="3">
    <source>
        <dbReference type="ARBA" id="ARBA00022842"/>
    </source>
</evidence>
<evidence type="ECO:0000256" key="5">
    <source>
        <dbReference type="ARBA" id="ARBA00042530"/>
    </source>
</evidence>